<dbReference type="InterPro" id="IPR011053">
    <property type="entry name" value="Single_hybrid_motif"/>
</dbReference>
<dbReference type="InterPro" id="IPR003016">
    <property type="entry name" value="2-oxoA_DH_lipoyl-BS"/>
</dbReference>
<accession>A0A0G4PPN3</accession>
<feature type="compositionally biased region" description="Polar residues" evidence="11">
    <location>
        <begin position="208"/>
        <end position="217"/>
    </location>
</feature>
<keyword evidence="6 13" id="KW-0808">Transferase</keyword>
<dbReference type="NCBIfam" id="NF004309">
    <property type="entry name" value="PRK05704.1"/>
    <property type="match status" value="1"/>
</dbReference>
<dbReference type="UniPathway" id="UPA00868">
    <property type="reaction ID" value="UER00840"/>
</dbReference>
<dbReference type="PROSITE" id="PS00189">
    <property type="entry name" value="LIPOYL"/>
    <property type="match status" value="1"/>
</dbReference>
<comment type="pathway">
    <text evidence="2">Amino-acid degradation; L-lysine degradation via saccharopine pathway; glutaryl-CoA from L-lysine: step 6/6.</text>
</comment>
<evidence type="ECO:0000313" key="13">
    <source>
        <dbReference type="EMBL" id="CRL28193.1"/>
    </source>
</evidence>
<keyword evidence="7" id="KW-0450">Lipoyl</keyword>
<reference evidence="13 14" key="1">
    <citation type="journal article" date="2014" name="Nat. Commun.">
        <title>Multiple recent horizontal transfers of a large genomic region in cheese making fungi.</title>
        <authorList>
            <person name="Cheeseman K."/>
            <person name="Ropars J."/>
            <person name="Renault P."/>
            <person name="Dupont J."/>
            <person name="Gouzy J."/>
            <person name="Branca A."/>
            <person name="Abraham A.L."/>
            <person name="Ceppi M."/>
            <person name="Conseiller E."/>
            <person name="Debuchy R."/>
            <person name="Malagnac F."/>
            <person name="Goarin A."/>
            <person name="Silar P."/>
            <person name="Lacoste S."/>
            <person name="Sallet E."/>
            <person name="Bensimon A."/>
            <person name="Giraud T."/>
            <person name="Brygoo Y."/>
        </authorList>
    </citation>
    <scope>NUCLEOTIDE SEQUENCE [LARGE SCALE GENOMIC DNA]</scope>
    <source>
        <strain evidence="14">FM 013</strain>
    </source>
</reference>
<dbReference type="SUPFAM" id="SSF51230">
    <property type="entry name" value="Single hybrid motif"/>
    <property type="match status" value="1"/>
</dbReference>
<organism evidence="13 14">
    <name type="scientific">Penicillium camemberti (strain FM 013)</name>
    <dbReference type="NCBI Taxonomy" id="1429867"/>
    <lineage>
        <taxon>Eukaryota</taxon>
        <taxon>Fungi</taxon>
        <taxon>Dikarya</taxon>
        <taxon>Ascomycota</taxon>
        <taxon>Pezizomycotina</taxon>
        <taxon>Eurotiomycetes</taxon>
        <taxon>Eurotiomycetidae</taxon>
        <taxon>Eurotiales</taxon>
        <taxon>Aspergillaceae</taxon>
        <taxon>Penicillium</taxon>
    </lineage>
</organism>
<evidence type="ECO:0000256" key="9">
    <source>
        <dbReference type="ARBA" id="ARBA00023315"/>
    </source>
</evidence>
<evidence type="ECO:0000256" key="3">
    <source>
        <dbReference type="ARBA" id="ARBA00007317"/>
    </source>
</evidence>
<feature type="compositionally biased region" description="Basic and acidic residues" evidence="11">
    <location>
        <begin position="191"/>
        <end position="203"/>
    </location>
</feature>
<keyword evidence="8" id="KW-0809">Transit peptide</keyword>
<feature type="compositionally biased region" description="Basic and acidic residues" evidence="11">
    <location>
        <begin position="146"/>
        <end position="158"/>
    </location>
</feature>
<dbReference type="PANTHER" id="PTHR43416">
    <property type="entry name" value="DIHYDROLIPOYLLYSINE-RESIDUE SUCCINYLTRANSFERASE COMPONENT OF 2-OXOGLUTARATE DEHYDROGENASE COMPLEX, MITOCHONDRIAL-RELATED"/>
    <property type="match status" value="1"/>
</dbReference>
<dbReference type="InterPro" id="IPR000089">
    <property type="entry name" value="Biotin_lipoyl"/>
</dbReference>
<dbReference type="InterPro" id="IPR001078">
    <property type="entry name" value="2-oxoacid_DH_actylTfrase"/>
</dbReference>
<evidence type="ECO:0000256" key="4">
    <source>
        <dbReference type="ARBA" id="ARBA00012945"/>
    </source>
</evidence>
<comment type="similarity">
    <text evidence="3">Belongs to the 2-oxoacid dehydrogenase family.</text>
</comment>
<evidence type="ECO:0000256" key="2">
    <source>
        <dbReference type="ARBA" id="ARBA00005145"/>
    </source>
</evidence>
<dbReference type="EC" id="2.3.1.61" evidence="4"/>
<feature type="domain" description="Lipoyl-binding" evidence="12">
    <location>
        <begin position="61"/>
        <end position="136"/>
    </location>
</feature>
<dbReference type="STRING" id="1429867.A0A0G4PPN3"/>
<dbReference type="InterPro" id="IPR023213">
    <property type="entry name" value="CAT-like_dom_sf"/>
</dbReference>
<comment type="cofactor">
    <cofactor evidence="1">
        <name>(R)-lipoate</name>
        <dbReference type="ChEBI" id="CHEBI:83088"/>
    </cofactor>
</comment>
<dbReference type="Gene3D" id="2.40.50.100">
    <property type="match status" value="1"/>
</dbReference>
<feature type="compositionally biased region" description="Polar residues" evidence="11">
    <location>
        <begin position="167"/>
        <end position="182"/>
    </location>
</feature>
<dbReference type="GO" id="GO:0033512">
    <property type="term" value="P:L-lysine catabolic process to acetyl-CoA via saccharopine"/>
    <property type="evidence" value="ECO:0007669"/>
    <property type="project" value="UniProtKB-UniPathway"/>
</dbReference>
<dbReference type="EMBL" id="HG793159">
    <property type="protein sequence ID" value="CRL28193.1"/>
    <property type="molecule type" value="Genomic_DNA"/>
</dbReference>
<sequence>MALRWTSRAAFRLPARLRRVPGHVALPAISSAFAKSGNSQVRHSPLQVRTFSGSLCKNDGKIVVRVPQMAESITEGTLNQFAKKVGDFIEADEELATIETDKIDVSVNAPRAGIIQQLFVAEGDVVNVDQEIAEIQAGEKQSASQNKKEISKASEKIADVSPKSQDETASYNSTPTLDNATPETPAPKPDVAPRAEPIQKAEKPPANPSSAAQSHTSWGFKPSRAEEKVKMTRIRKRTAQRLKESQNTAAFLTTFNEVDMSRLIELRKNNKETVMEKHGVKLGFMGFMARASALALKEIPAVNASIENDDTIVYRDYVDLSIAASIPKGLVTPVVRNIESMGILQIEKAIGGMVKKARDGKLTMDDMTGGSFTISNSGVWGSLFGTPIINLPQTAVLGTYGTMDRPIAVNGQVEIRPMMYVALTYDHRIIDGREAVKFLVLVKKYLENPETMMLEL</sequence>
<keyword evidence="9" id="KW-0012">Acyltransferase</keyword>
<evidence type="ECO:0000259" key="12">
    <source>
        <dbReference type="PROSITE" id="PS50968"/>
    </source>
</evidence>
<dbReference type="GO" id="GO:0005739">
    <property type="term" value="C:mitochondrion"/>
    <property type="evidence" value="ECO:0007669"/>
    <property type="project" value="TreeGrafter"/>
</dbReference>
<evidence type="ECO:0000313" key="14">
    <source>
        <dbReference type="Proteomes" id="UP000053732"/>
    </source>
</evidence>
<dbReference type="AlphaFoldDB" id="A0A0G4PPN3"/>
<dbReference type="Pfam" id="PF00364">
    <property type="entry name" value="Biotin_lipoyl"/>
    <property type="match status" value="1"/>
</dbReference>
<dbReference type="PANTHER" id="PTHR43416:SF5">
    <property type="entry name" value="DIHYDROLIPOYLLYSINE-RESIDUE SUCCINYLTRANSFERASE COMPONENT OF 2-OXOGLUTARATE DEHYDROGENASE COMPLEX, MITOCHONDRIAL"/>
    <property type="match status" value="1"/>
</dbReference>
<dbReference type="GO" id="GO:0006099">
    <property type="term" value="P:tricarboxylic acid cycle"/>
    <property type="evidence" value="ECO:0007669"/>
    <property type="project" value="UniProtKB-KW"/>
</dbReference>
<keyword evidence="14" id="KW-1185">Reference proteome</keyword>
<proteinExistence type="inferred from homology"/>
<dbReference type="Proteomes" id="UP000053732">
    <property type="component" value="Unassembled WGS sequence"/>
</dbReference>
<protein>
    <recommendedName>
        <fullName evidence="4">dihydrolipoyllysine-residue succinyltransferase</fullName>
        <ecNumber evidence="4">2.3.1.61</ecNumber>
    </recommendedName>
    <alternativeName>
        <fullName evidence="10">2-oxoglutarate dehydrogenase complex component E2</fullName>
    </alternativeName>
</protein>
<dbReference type="Pfam" id="PF00198">
    <property type="entry name" value="2-oxoacid_dh"/>
    <property type="match status" value="1"/>
</dbReference>
<feature type="region of interest" description="Disordered" evidence="11">
    <location>
        <begin position="137"/>
        <end position="230"/>
    </location>
</feature>
<dbReference type="Gene3D" id="3.30.559.10">
    <property type="entry name" value="Chloramphenicol acetyltransferase-like domain"/>
    <property type="match status" value="1"/>
</dbReference>
<dbReference type="PROSITE" id="PS50968">
    <property type="entry name" value="BIOTINYL_LIPOYL"/>
    <property type="match status" value="1"/>
</dbReference>
<dbReference type="InterPro" id="IPR050537">
    <property type="entry name" value="2-oxoacid_dehydrogenase"/>
</dbReference>
<evidence type="ECO:0000256" key="5">
    <source>
        <dbReference type="ARBA" id="ARBA00022532"/>
    </source>
</evidence>
<evidence type="ECO:0000256" key="10">
    <source>
        <dbReference type="ARBA" id="ARBA00032406"/>
    </source>
</evidence>
<evidence type="ECO:0000256" key="11">
    <source>
        <dbReference type="SAM" id="MobiDB-lite"/>
    </source>
</evidence>
<dbReference type="GO" id="GO:0004149">
    <property type="term" value="F:dihydrolipoyllysine-residue succinyltransferase activity"/>
    <property type="evidence" value="ECO:0007669"/>
    <property type="project" value="UniProtKB-EC"/>
</dbReference>
<dbReference type="InterPro" id="IPR006255">
    <property type="entry name" value="SucB"/>
</dbReference>
<name>A0A0G4PPN3_PENC3</name>
<gene>
    <name evidence="13" type="ORF">PCAMFM013_S026g000058</name>
</gene>
<dbReference type="NCBIfam" id="TIGR01347">
    <property type="entry name" value="sucB"/>
    <property type="match status" value="1"/>
</dbReference>
<dbReference type="CDD" id="cd06849">
    <property type="entry name" value="lipoyl_domain"/>
    <property type="match status" value="1"/>
</dbReference>
<dbReference type="SUPFAM" id="SSF52777">
    <property type="entry name" value="CoA-dependent acyltransferases"/>
    <property type="match status" value="1"/>
</dbReference>
<evidence type="ECO:0000256" key="6">
    <source>
        <dbReference type="ARBA" id="ARBA00022679"/>
    </source>
</evidence>
<evidence type="ECO:0000256" key="8">
    <source>
        <dbReference type="ARBA" id="ARBA00022946"/>
    </source>
</evidence>
<evidence type="ECO:0000256" key="1">
    <source>
        <dbReference type="ARBA" id="ARBA00001938"/>
    </source>
</evidence>
<keyword evidence="5" id="KW-0816">Tricarboxylic acid cycle</keyword>
<evidence type="ECO:0000256" key="7">
    <source>
        <dbReference type="ARBA" id="ARBA00022823"/>
    </source>
</evidence>
<dbReference type="GO" id="GO:0045252">
    <property type="term" value="C:oxoglutarate dehydrogenase complex"/>
    <property type="evidence" value="ECO:0007669"/>
    <property type="project" value="InterPro"/>
</dbReference>